<evidence type="ECO:0000256" key="4">
    <source>
        <dbReference type="ARBA" id="ARBA00022490"/>
    </source>
</evidence>
<dbReference type="GO" id="GO:0005524">
    <property type="term" value="F:ATP binding"/>
    <property type="evidence" value="ECO:0007669"/>
    <property type="project" value="UniProtKB-UniRule"/>
</dbReference>
<dbReference type="InterPro" id="IPR024909">
    <property type="entry name" value="Cys-tRNA/MSH_ligase"/>
</dbReference>
<dbReference type="AlphaFoldDB" id="A0A0G1UC71"/>
<dbReference type="HAMAP" id="MF_00041">
    <property type="entry name" value="Cys_tRNA_synth"/>
    <property type="match status" value="1"/>
</dbReference>
<dbReference type="GO" id="GO:0005829">
    <property type="term" value="C:cytosol"/>
    <property type="evidence" value="ECO:0007669"/>
    <property type="project" value="TreeGrafter"/>
</dbReference>
<feature type="binding site" evidence="12">
    <location>
        <position position="223"/>
    </location>
    <ligand>
        <name>Zn(2+)</name>
        <dbReference type="ChEBI" id="CHEBI:29105"/>
    </ligand>
</feature>
<evidence type="ECO:0000259" key="13">
    <source>
        <dbReference type="Pfam" id="PF01406"/>
    </source>
</evidence>
<dbReference type="EMBL" id="LCPF01000001">
    <property type="protein sequence ID" value="KKU91709.1"/>
    <property type="molecule type" value="Genomic_DNA"/>
</dbReference>
<keyword evidence="7 12" id="KW-0547">Nucleotide-binding</keyword>
<comment type="similarity">
    <text evidence="2 12">Belongs to the class-I aminoacyl-tRNA synthetase family.</text>
</comment>
<evidence type="ECO:0000256" key="3">
    <source>
        <dbReference type="ARBA" id="ARBA00011245"/>
    </source>
</evidence>
<feature type="domain" description="Cysteinyl-tRNA synthetase class Ia DALR" evidence="14">
    <location>
        <begin position="365"/>
        <end position="386"/>
    </location>
</feature>
<dbReference type="GO" id="GO:0008270">
    <property type="term" value="F:zinc ion binding"/>
    <property type="evidence" value="ECO:0007669"/>
    <property type="project" value="UniProtKB-UniRule"/>
</dbReference>
<evidence type="ECO:0000256" key="2">
    <source>
        <dbReference type="ARBA" id="ARBA00005594"/>
    </source>
</evidence>
<keyword evidence="5 12" id="KW-0436">Ligase</keyword>
<protein>
    <recommendedName>
        <fullName evidence="12">Cysteine--tRNA ligase</fullName>
        <ecNumber evidence="12">6.1.1.16</ecNumber>
    </recommendedName>
    <alternativeName>
        <fullName evidence="12">Cysteinyl-tRNA synthetase</fullName>
        <shortName evidence="12">CysRS</shortName>
    </alternativeName>
</protein>
<organism evidence="15 16">
    <name type="scientific">Candidatus Jorgensenbacteria bacterium GW2011_GWA1_48_11</name>
    <dbReference type="NCBI Taxonomy" id="1618660"/>
    <lineage>
        <taxon>Bacteria</taxon>
        <taxon>Candidatus Joergenseniibacteriota</taxon>
    </lineage>
</organism>
<dbReference type="GO" id="GO:0006423">
    <property type="term" value="P:cysteinyl-tRNA aminoacylation"/>
    <property type="evidence" value="ECO:0007669"/>
    <property type="project" value="UniProtKB-UniRule"/>
</dbReference>
<proteinExistence type="inferred from homology"/>
<feature type="binding site" evidence="12">
    <location>
        <position position="27"/>
    </location>
    <ligand>
        <name>Zn(2+)</name>
        <dbReference type="ChEBI" id="CHEBI:29105"/>
    </ligand>
</feature>
<evidence type="ECO:0000313" key="16">
    <source>
        <dbReference type="Proteomes" id="UP000034956"/>
    </source>
</evidence>
<feature type="short sequence motif" description="'HIGH' region" evidence="12">
    <location>
        <begin position="29"/>
        <end position="39"/>
    </location>
</feature>
<evidence type="ECO:0000256" key="1">
    <source>
        <dbReference type="ARBA" id="ARBA00004496"/>
    </source>
</evidence>
<keyword evidence="6 12" id="KW-0479">Metal-binding</keyword>
<dbReference type="NCBIfam" id="TIGR00435">
    <property type="entry name" value="cysS"/>
    <property type="match status" value="1"/>
</dbReference>
<dbReference type="PATRIC" id="fig|1618660.3.peg.322"/>
<comment type="cofactor">
    <cofactor evidence="12">
        <name>Zn(2+)</name>
        <dbReference type="ChEBI" id="CHEBI:29105"/>
    </cofactor>
    <text evidence="12">Binds 1 zinc ion per subunit.</text>
</comment>
<dbReference type="InterPro" id="IPR032678">
    <property type="entry name" value="tRNA-synt_1_cat_dom"/>
</dbReference>
<keyword evidence="8 12" id="KW-0862">Zinc</keyword>
<dbReference type="InterPro" id="IPR015273">
    <property type="entry name" value="Cys-tRNA-synt_Ia_DALR"/>
</dbReference>
<evidence type="ECO:0000259" key="14">
    <source>
        <dbReference type="Pfam" id="PF09190"/>
    </source>
</evidence>
<comment type="catalytic activity">
    <reaction evidence="12">
        <text>tRNA(Cys) + L-cysteine + ATP = L-cysteinyl-tRNA(Cys) + AMP + diphosphate</text>
        <dbReference type="Rhea" id="RHEA:17773"/>
        <dbReference type="Rhea" id="RHEA-COMP:9661"/>
        <dbReference type="Rhea" id="RHEA-COMP:9679"/>
        <dbReference type="ChEBI" id="CHEBI:30616"/>
        <dbReference type="ChEBI" id="CHEBI:33019"/>
        <dbReference type="ChEBI" id="CHEBI:35235"/>
        <dbReference type="ChEBI" id="CHEBI:78442"/>
        <dbReference type="ChEBI" id="CHEBI:78517"/>
        <dbReference type="ChEBI" id="CHEBI:456215"/>
        <dbReference type="EC" id="6.1.1.16"/>
    </reaction>
</comment>
<dbReference type="SUPFAM" id="SSF52374">
    <property type="entry name" value="Nucleotidylyl transferase"/>
    <property type="match status" value="1"/>
</dbReference>
<dbReference type="PANTHER" id="PTHR10890:SF3">
    <property type="entry name" value="CYSTEINE--TRNA LIGASE, CYTOPLASMIC"/>
    <property type="match status" value="1"/>
</dbReference>
<dbReference type="PRINTS" id="PR00983">
    <property type="entry name" value="TRNASYNTHCYS"/>
</dbReference>
<comment type="caution">
    <text evidence="15">The sequence shown here is derived from an EMBL/GenBank/DDBJ whole genome shotgun (WGS) entry which is preliminary data.</text>
</comment>
<comment type="subunit">
    <text evidence="3 12">Monomer.</text>
</comment>
<evidence type="ECO:0000256" key="12">
    <source>
        <dbReference type="HAMAP-Rule" id="MF_00041"/>
    </source>
</evidence>
<feature type="short sequence motif" description="'KMSKS' region" evidence="12">
    <location>
        <begin position="280"/>
        <end position="284"/>
    </location>
</feature>
<evidence type="ECO:0000256" key="7">
    <source>
        <dbReference type="ARBA" id="ARBA00022741"/>
    </source>
</evidence>
<feature type="binding site" evidence="12">
    <location>
        <position position="248"/>
    </location>
    <ligand>
        <name>Zn(2+)</name>
        <dbReference type="ChEBI" id="CHEBI:29105"/>
    </ligand>
</feature>
<sequence length="471" mass="54239">MLIYNTLTRKKEVLKPIHKNLIGLYTCGPTVYNYAHIGNLRTYVFEDVLQRTLELNGYKVKRVMNITDVGHLTSDADTGEDKIENEAKKEKKSVWEIAKFYTNAFFRDIKELNIEKPRYIAPATKFIPQQIKIIKKLLERGYAYETSKAVYFDVLRFKNYTKLSRQKLSEKITSAREEVIHDPEKKNPQDFALWFKLTDHFKNHAMRWLSPWGAGFPGWHIECSAISTAFLGQPFDIHTGGIDHIAVHHTNEIAQSEGAYGKPLAKYWLHGEFLVIDEKRMGKSKGNFITLENLKKKRFKPIAYRYFVLSAHYRKKLNFSWDGLEGAANTLRKLYNDLNWLASPASKARGAGKKQKGMAAGFLRRFQTAINDDLNTPKALSILWNTLKNPLLAPRTKLSLAFKYDEVLGLGFKAAVKQTKIPRAVIKLAEKRELYRINKQFVQADALRKRMIGLGYEVQDTPLGPWLKPIP</sequence>
<dbReference type="InterPro" id="IPR014729">
    <property type="entry name" value="Rossmann-like_a/b/a_fold"/>
</dbReference>
<evidence type="ECO:0000256" key="8">
    <source>
        <dbReference type="ARBA" id="ARBA00022833"/>
    </source>
</evidence>
<dbReference type="GO" id="GO:0004817">
    <property type="term" value="F:cysteine-tRNA ligase activity"/>
    <property type="evidence" value="ECO:0007669"/>
    <property type="project" value="UniProtKB-UniRule"/>
</dbReference>
<evidence type="ECO:0000256" key="6">
    <source>
        <dbReference type="ARBA" id="ARBA00022723"/>
    </source>
</evidence>
<evidence type="ECO:0000256" key="11">
    <source>
        <dbReference type="ARBA" id="ARBA00023146"/>
    </source>
</evidence>
<dbReference type="PANTHER" id="PTHR10890">
    <property type="entry name" value="CYSTEINYL-TRNA SYNTHETASE"/>
    <property type="match status" value="1"/>
</dbReference>
<accession>A0A0G1UC71</accession>
<keyword evidence="10 12" id="KW-0648">Protein biosynthesis</keyword>
<comment type="subcellular location">
    <subcellularLocation>
        <location evidence="1 12">Cytoplasm</location>
    </subcellularLocation>
</comment>
<name>A0A0G1UC71_9BACT</name>
<gene>
    <name evidence="12" type="primary">cysS</name>
    <name evidence="15" type="ORF">UY23_C0001G0315</name>
</gene>
<keyword evidence="4 12" id="KW-0963">Cytoplasm</keyword>
<dbReference type="Gene3D" id="3.40.50.620">
    <property type="entry name" value="HUPs"/>
    <property type="match status" value="1"/>
</dbReference>
<feature type="domain" description="tRNA synthetases class I catalytic" evidence="13">
    <location>
        <begin position="14"/>
        <end position="327"/>
    </location>
</feature>
<keyword evidence="9 12" id="KW-0067">ATP-binding</keyword>
<reference evidence="15 16" key="1">
    <citation type="journal article" date="2015" name="Nature">
        <title>rRNA introns, odd ribosomes, and small enigmatic genomes across a large radiation of phyla.</title>
        <authorList>
            <person name="Brown C.T."/>
            <person name="Hug L.A."/>
            <person name="Thomas B.C."/>
            <person name="Sharon I."/>
            <person name="Castelle C.J."/>
            <person name="Singh A."/>
            <person name="Wilkins M.J."/>
            <person name="Williams K.H."/>
            <person name="Banfield J.F."/>
        </authorList>
    </citation>
    <scope>NUCLEOTIDE SEQUENCE [LARGE SCALE GENOMIC DNA]</scope>
</reference>
<dbReference type="InterPro" id="IPR009080">
    <property type="entry name" value="tRNAsynth_Ia_anticodon-bd"/>
</dbReference>
<dbReference type="InterPro" id="IPR015803">
    <property type="entry name" value="Cys-tRNA-ligase"/>
</dbReference>
<dbReference type="Proteomes" id="UP000034956">
    <property type="component" value="Unassembled WGS sequence"/>
</dbReference>
<dbReference type="CDD" id="cd00672">
    <property type="entry name" value="CysRS_core"/>
    <property type="match status" value="1"/>
</dbReference>
<evidence type="ECO:0000313" key="15">
    <source>
        <dbReference type="EMBL" id="KKU91709.1"/>
    </source>
</evidence>
<evidence type="ECO:0000256" key="9">
    <source>
        <dbReference type="ARBA" id="ARBA00022840"/>
    </source>
</evidence>
<evidence type="ECO:0000256" key="5">
    <source>
        <dbReference type="ARBA" id="ARBA00022598"/>
    </source>
</evidence>
<dbReference type="SUPFAM" id="SSF47323">
    <property type="entry name" value="Anticodon-binding domain of a subclass of class I aminoacyl-tRNA synthetases"/>
    <property type="match status" value="1"/>
</dbReference>
<evidence type="ECO:0000256" key="10">
    <source>
        <dbReference type="ARBA" id="ARBA00022917"/>
    </source>
</evidence>
<feature type="binding site" evidence="12">
    <location>
        <position position="252"/>
    </location>
    <ligand>
        <name>Zn(2+)</name>
        <dbReference type="ChEBI" id="CHEBI:29105"/>
    </ligand>
</feature>
<dbReference type="Gene3D" id="1.20.120.1910">
    <property type="entry name" value="Cysteine-tRNA ligase, C-terminal anti-codon recognition domain"/>
    <property type="match status" value="1"/>
</dbReference>
<dbReference type="EC" id="6.1.1.16" evidence="12"/>
<keyword evidence="11 12" id="KW-0030">Aminoacyl-tRNA synthetase</keyword>
<dbReference type="Pfam" id="PF09190">
    <property type="entry name" value="DALR_2"/>
    <property type="match status" value="1"/>
</dbReference>
<dbReference type="Pfam" id="PF01406">
    <property type="entry name" value="tRNA-synt_1e"/>
    <property type="match status" value="1"/>
</dbReference>
<feature type="binding site" evidence="12">
    <location>
        <position position="283"/>
    </location>
    <ligand>
        <name>ATP</name>
        <dbReference type="ChEBI" id="CHEBI:30616"/>
    </ligand>
</feature>